<feature type="transmembrane region" description="Helical" evidence="1">
    <location>
        <begin position="6"/>
        <end position="22"/>
    </location>
</feature>
<sequence length="90" mass="9742" precursor="true">MLNLVIALTVGVAVGFFMPSGFMSKPKSLIFYTALLGLLFFMGVNLGRDPELLSKLAHFGIISLVMSFTVVVFSVISVVVLVKLFSGQKQ</sequence>
<feature type="transmembrane region" description="Helical" evidence="1">
    <location>
        <begin position="59"/>
        <end position="85"/>
    </location>
</feature>
<evidence type="ECO:0000313" key="3">
    <source>
        <dbReference type="Proteomes" id="UP000002012"/>
    </source>
</evidence>
<accession>D4H2C3</accession>
<dbReference type="OrthoDB" id="9815220at2"/>
<keyword evidence="1" id="KW-0472">Membrane</keyword>
<gene>
    <name evidence="2" type="ordered locus">Dacet_2152</name>
</gene>
<proteinExistence type="predicted"/>
<dbReference type="Pfam" id="PF03956">
    <property type="entry name" value="Lys_export"/>
    <property type="match status" value="1"/>
</dbReference>
<dbReference type="STRING" id="522772.Dacet_2152"/>
<evidence type="ECO:0000313" key="2">
    <source>
        <dbReference type="EMBL" id="ADD68914.1"/>
    </source>
</evidence>
<dbReference type="PaxDb" id="522772-Dacet_2152"/>
<dbReference type="Proteomes" id="UP000002012">
    <property type="component" value="Chromosome"/>
</dbReference>
<dbReference type="AlphaFoldDB" id="D4H2C3"/>
<evidence type="ECO:0000256" key="1">
    <source>
        <dbReference type="SAM" id="Phobius"/>
    </source>
</evidence>
<dbReference type="HOGENOM" id="CLU_168956_2_0_0"/>
<organism evidence="2 3">
    <name type="scientific">Denitrovibrio acetiphilus (strain DSM 12809 / NBRC 114555 / N2460)</name>
    <dbReference type="NCBI Taxonomy" id="522772"/>
    <lineage>
        <taxon>Bacteria</taxon>
        <taxon>Pseudomonadati</taxon>
        <taxon>Deferribacterota</taxon>
        <taxon>Deferribacteres</taxon>
        <taxon>Deferribacterales</taxon>
        <taxon>Geovibrionaceae</taxon>
        <taxon>Denitrovibrio</taxon>
    </lineage>
</organism>
<dbReference type="InParanoid" id="D4H2C3"/>
<reference evidence="2 3" key="1">
    <citation type="journal article" date="2010" name="Stand. Genomic Sci.">
        <title>Complete genome sequence of Denitrovibrio acetiphilus type strain (N2460).</title>
        <authorList>
            <person name="Kiss H."/>
            <person name="Lang E."/>
            <person name="Lapidus A."/>
            <person name="Copeland A."/>
            <person name="Nolan M."/>
            <person name="Glavina Del Rio T."/>
            <person name="Chen F."/>
            <person name="Lucas S."/>
            <person name="Tice H."/>
            <person name="Cheng J.F."/>
            <person name="Han C."/>
            <person name="Goodwin L."/>
            <person name="Pitluck S."/>
            <person name="Liolios K."/>
            <person name="Pati A."/>
            <person name="Ivanova N."/>
            <person name="Mavromatis K."/>
            <person name="Chen A."/>
            <person name="Palaniappan K."/>
            <person name="Land M."/>
            <person name="Hauser L."/>
            <person name="Chang Y.J."/>
            <person name="Jeffries C.D."/>
            <person name="Detter J.C."/>
            <person name="Brettin T."/>
            <person name="Spring S."/>
            <person name="Rohde M."/>
            <person name="Goker M."/>
            <person name="Woyke T."/>
            <person name="Bristow J."/>
            <person name="Eisen J.A."/>
            <person name="Markowitz V."/>
            <person name="Hugenholtz P."/>
            <person name="Kyrpides N.C."/>
            <person name="Klenk H.P."/>
        </authorList>
    </citation>
    <scope>NUCLEOTIDE SEQUENCE [LARGE SCALE GENOMIC DNA]</scope>
    <source>
        <strain evidence="3">DSM 12809 / NBRC 114555 / N2460</strain>
    </source>
</reference>
<dbReference type="RefSeq" id="WP_013011417.1">
    <property type="nucleotide sequence ID" value="NC_013943.1"/>
</dbReference>
<keyword evidence="1" id="KW-1133">Transmembrane helix</keyword>
<evidence type="ECO:0008006" key="4">
    <source>
        <dbReference type="Google" id="ProtNLM"/>
    </source>
</evidence>
<dbReference type="InterPro" id="IPR005642">
    <property type="entry name" value="LysO"/>
</dbReference>
<name>D4H2C3_DENA2</name>
<dbReference type="GO" id="GO:0015661">
    <property type="term" value="F:L-lysine efflux transmembrane transporter activity"/>
    <property type="evidence" value="ECO:0007669"/>
    <property type="project" value="InterPro"/>
</dbReference>
<keyword evidence="3" id="KW-1185">Reference proteome</keyword>
<dbReference type="eggNOG" id="ENOG50311RG">
    <property type="taxonomic scope" value="Bacteria"/>
</dbReference>
<keyword evidence="1" id="KW-0812">Transmembrane</keyword>
<protein>
    <recommendedName>
        <fullName evidence="4">DUF340 domain-containing protein</fullName>
    </recommendedName>
</protein>
<dbReference type="KEGG" id="dap:Dacet_2152"/>
<dbReference type="EMBL" id="CP001968">
    <property type="protein sequence ID" value="ADD68914.1"/>
    <property type="molecule type" value="Genomic_DNA"/>
</dbReference>
<feature type="transmembrane region" description="Helical" evidence="1">
    <location>
        <begin position="29"/>
        <end position="47"/>
    </location>
</feature>